<dbReference type="PROSITE" id="PS50212">
    <property type="entry name" value="RASGEF_NTER"/>
    <property type="match status" value="1"/>
</dbReference>
<feature type="compositionally biased region" description="Polar residues" evidence="2">
    <location>
        <begin position="52"/>
        <end position="72"/>
    </location>
</feature>
<dbReference type="Pfam" id="PF00618">
    <property type="entry name" value="RasGEF_N"/>
    <property type="match status" value="1"/>
</dbReference>
<feature type="compositionally biased region" description="Low complexity" evidence="2">
    <location>
        <begin position="312"/>
        <end position="325"/>
    </location>
</feature>
<feature type="region of interest" description="Disordered" evidence="2">
    <location>
        <begin position="50"/>
        <end position="177"/>
    </location>
</feature>
<evidence type="ECO:0000259" key="3">
    <source>
        <dbReference type="PROSITE" id="PS50212"/>
    </source>
</evidence>
<protein>
    <submittedName>
        <fullName evidence="5">Uncharacterized protein LOC121135951</fullName>
    </submittedName>
</protein>
<feature type="domain" description="N-terminal Ras-GEF" evidence="3">
    <location>
        <begin position="177"/>
        <end position="298"/>
    </location>
</feature>
<reference evidence="5" key="1">
    <citation type="submission" date="2025-08" db="UniProtKB">
        <authorList>
            <consortium name="RefSeq"/>
        </authorList>
    </citation>
    <scope>IDENTIFICATION</scope>
    <source>
        <tissue evidence="5">Liver</tissue>
    </source>
</reference>
<dbReference type="PANTHER" id="PTHR46793">
    <property type="entry name" value="1700018F24RIK PROTEIN-RELATED-RELATED"/>
    <property type="match status" value="1"/>
</dbReference>
<proteinExistence type="predicted"/>
<feature type="region of interest" description="Disordered" evidence="2">
    <location>
        <begin position="301"/>
        <end position="325"/>
    </location>
</feature>
<dbReference type="PANTHER" id="PTHR46793:SF3">
    <property type="entry name" value="RIKEN CDNA 4930596D02 GENE"/>
    <property type="match status" value="1"/>
</dbReference>
<sequence>MFSSCLGNPRERGSDLNNDESRRRGGVRSHAWRLRARSWFQGIWPFGRRETNLSQDSQGSQESRGNQGSQDYQESLGSQGSQGSQAIQDIQGSQEGNGNQGSLGSQGSLESQGSRGSQGSLGSQGNQGIHDSQGSQEGNGNQGGLGTPGSKDNEGNQDQDNTDQVGQESAPEVLNEFPRTPVYGPLEEMMSFLVMAIQGGDSFFALVFLYIQERLLTTQEVLDLLFTRYTSFCPDSEEDEQVKNTICSLLDYWIHKFPQDFCKIEHLPILTRVKNYLIVNMPYSDLLIRVHYMQEKLQSQVARDSGSSNEEASGSTASSPSSDACISRTSVSNLRSGEPSIPTCSAPNLLTSNEDGYSADSSSLCTGAGEHTTSTTSCDKCAAGASCGNSYICYITSV</sequence>
<gene>
    <name evidence="5" type="primary">LOC121135951</name>
</gene>
<dbReference type="InterPro" id="IPR023578">
    <property type="entry name" value="Ras_GEF_dom_sf"/>
</dbReference>
<keyword evidence="4" id="KW-1185">Reference proteome</keyword>
<organism evidence="4 5">
    <name type="scientific">Mesocricetus auratus</name>
    <name type="common">Golden hamster</name>
    <dbReference type="NCBI Taxonomy" id="10036"/>
    <lineage>
        <taxon>Eukaryota</taxon>
        <taxon>Metazoa</taxon>
        <taxon>Chordata</taxon>
        <taxon>Craniata</taxon>
        <taxon>Vertebrata</taxon>
        <taxon>Euteleostomi</taxon>
        <taxon>Mammalia</taxon>
        <taxon>Eutheria</taxon>
        <taxon>Euarchontoglires</taxon>
        <taxon>Glires</taxon>
        <taxon>Rodentia</taxon>
        <taxon>Myomorpha</taxon>
        <taxon>Muroidea</taxon>
        <taxon>Cricetidae</taxon>
        <taxon>Cricetinae</taxon>
        <taxon>Mesocricetus</taxon>
    </lineage>
</organism>
<feature type="compositionally biased region" description="Basic and acidic residues" evidence="2">
    <location>
        <begin position="9"/>
        <end position="23"/>
    </location>
</feature>
<feature type="compositionally biased region" description="Polar residues" evidence="2">
    <location>
        <begin position="301"/>
        <end position="311"/>
    </location>
</feature>
<feature type="region of interest" description="Disordered" evidence="2">
    <location>
        <begin position="1"/>
        <end position="29"/>
    </location>
</feature>
<dbReference type="Gene3D" id="1.20.870.10">
    <property type="entry name" value="Son of sevenless (SoS) protein Chain: S domain 1"/>
    <property type="match status" value="1"/>
</dbReference>
<dbReference type="CDD" id="cd06224">
    <property type="entry name" value="REM"/>
    <property type="match status" value="1"/>
</dbReference>
<dbReference type="GeneID" id="121135951"/>
<keyword evidence="1" id="KW-0344">Guanine-nucleotide releasing factor</keyword>
<dbReference type="SUPFAM" id="SSF48366">
    <property type="entry name" value="Ras GEF"/>
    <property type="match status" value="1"/>
</dbReference>
<evidence type="ECO:0000313" key="4">
    <source>
        <dbReference type="Proteomes" id="UP000886700"/>
    </source>
</evidence>
<evidence type="ECO:0000256" key="1">
    <source>
        <dbReference type="PROSITE-ProRule" id="PRU00135"/>
    </source>
</evidence>
<evidence type="ECO:0000313" key="5">
    <source>
        <dbReference type="RefSeq" id="XP_040591294.1"/>
    </source>
</evidence>
<name>A0ABM2WKE6_MESAU</name>
<accession>A0ABM2WKE6</accession>
<dbReference type="InterPro" id="IPR000651">
    <property type="entry name" value="Ras-like_Gua-exchang_fac_N"/>
</dbReference>
<dbReference type="Proteomes" id="UP000886700">
    <property type="component" value="Unplaced"/>
</dbReference>
<evidence type="ECO:0000256" key="2">
    <source>
        <dbReference type="SAM" id="MobiDB-lite"/>
    </source>
</evidence>
<feature type="compositionally biased region" description="Low complexity" evidence="2">
    <location>
        <begin position="73"/>
        <end position="139"/>
    </location>
</feature>
<dbReference type="RefSeq" id="XP_040591294.1">
    <property type="nucleotide sequence ID" value="XM_040735360.1"/>
</dbReference>